<dbReference type="Proteomes" id="UP000019918">
    <property type="component" value="Unassembled WGS sequence"/>
</dbReference>
<sequence length="286" mass="30641">MSLHRASPDPEGRDEAEQQQLHTETPSVSSVPSGQRFPLNIRQAVRTGGMVVLGVTVLFSVVAVVIMSGKISDLTIRVNSLDAAFRNGQIGQLTSNVAAMETRLKALESLPAEVVKIKADTGADVAAIQALRQEIQQLHDAGNGSQQDIVQLSNRLGSLEHSVQQSATALEAVNHQLSQKSAEPEKPKNAPSQSATSPAKATPSAKKIKRSVRRTVTPAAPFVMTGIEHRGGQTFAVVIPRGVSQISSMRLLSVGDGIDGWTLRDVEGNRSALFVVNGREYRLFIQ</sequence>
<comment type="caution">
    <text evidence="3">The sequence shown here is derived from an EMBL/GenBank/DDBJ whole genome shotgun (WGS) entry which is preliminary data.</text>
</comment>
<keyword evidence="2" id="KW-0472">Membrane</keyword>
<gene>
    <name evidence="3" type="ORF">BG55_11860</name>
</gene>
<feature type="region of interest" description="Disordered" evidence="1">
    <location>
        <begin position="176"/>
        <end position="212"/>
    </location>
</feature>
<dbReference type="PATRIC" id="fig|69222.5.peg.2446"/>
<feature type="compositionally biased region" description="Basic and acidic residues" evidence="1">
    <location>
        <begin position="1"/>
        <end position="16"/>
    </location>
</feature>
<feature type="transmembrane region" description="Helical" evidence="2">
    <location>
        <begin position="47"/>
        <end position="67"/>
    </location>
</feature>
<protein>
    <submittedName>
        <fullName evidence="3">Plasmid transfer protein</fullName>
    </submittedName>
</protein>
<evidence type="ECO:0000256" key="1">
    <source>
        <dbReference type="SAM" id="MobiDB-lite"/>
    </source>
</evidence>
<evidence type="ECO:0000313" key="4">
    <source>
        <dbReference type="Proteomes" id="UP000019918"/>
    </source>
</evidence>
<dbReference type="RefSeq" id="WP_034937594.1">
    <property type="nucleotide sequence ID" value="NZ_JFHN01000049.1"/>
</dbReference>
<accession>A0A014N7D5</accession>
<dbReference type="EMBL" id="JFHN01000049">
    <property type="protein sequence ID" value="EXU75298.1"/>
    <property type="molecule type" value="Genomic_DNA"/>
</dbReference>
<reference evidence="3 4" key="1">
    <citation type="submission" date="2014-02" db="EMBL/GenBank/DDBJ databases">
        <title>Draft genome of Erwinia mallotivora strain BT-MARDI, a papaya dieback pathogen.</title>
        <authorList>
            <person name="Redzuan R."/>
            <person name="Abu Bakar N."/>
            <person name="Badrun R."/>
            <person name="Mohd Raih M.F."/>
            <person name="Rozano L."/>
            <person name="Mat Amin N."/>
        </authorList>
    </citation>
    <scope>NUCLEOTIDE SEQUENCE [LARGE SCALE GENOMIC DNA]</scope>
    <source>
        <strain evidence="3 4">BT-MARDI</strain>
    </source>
</reference>
<name>A0A014N7D5_9GAMM</name>
<keyword evidence="2" id="KW-0812">Transmembrane</keyword>
<proteinExistence type="predicted"/>
<feature type="compositionally biased region" description="Polar residues" evidence="1">
    <location>
        <begin position="18"/>
        <end position="33"/>
    </location>
</feature>
<keyword evidence="4" id="KW-1185">Reference proteome</keyword>
<evidence type="ECO:0000313" key="3">
    <source>
        <dbReference type="EMBL" id="EXU75298.1"/>
    </source>
</evidence>
<keyword evidence="2" id="KW-1133">Transmembrane helix</keyword>
<feature type="region of interest" description="Disordered" evidence="1">
    <location>
        <begin position="1"/>
        <end position="34"/>
    </location>
</feature>
<dbReference type="AlphaFoldDB" id="A0A014N7D5"/>
<evidence type="ECO:0000256" key="2">
    <source>
        <dbReference type="SAM" id="Phobius"/>
    </source>
</evidence>
<dbReference type="STRING" id="69222.BG55_11860"/>
<feature type="compositionally biased region" description="Low complexity" evidence="1">
    <location>
        <begin position="190"/>
        <end position="205"/>
    </location>
</feature>
<organism evidence="3 4">
    <name type="scientific">Erwinia mallotivora</name>
    <dbReference type="NCBI Taxonomy" id="69222"/>
    <lineage>
        <taxon>Bacteria</taxon>
        <taxon>Pseudomonadati</taxon>
        <taxon>Pseudomonadota</taxon>
        <taxon>Gammaproteobacteria</taxon>
        <taxon>Enterobacterales</taxon>
        <taxon>Erwiniaceae</taxon>
        <taxon>Erwinia</taxon>
    </lineage>
</organism>